<accession>A0ABN5DXE5</accession>
<keyword evidence="3" id="KW-0328">Glycosyltransferase</keyword>
<dbReference type="InterPro" id="IPR036291">
    <property type="entry name" value="NAD(P)-bd_dom_sf"/>
</dbReference>
<name>A0ABN5DXE5_9MICO</name>
<evidence type="ECO:0000256" key="2">
    <source>
        <dbReference type="ARBA" id="ARBA00006739"/>
    </source>
</evidence>
<evidence type="ECO:0000256" key="3">
    <source>
        <dbReference type="ARBA" id="ARBA00022676"/>
    </source>
</evidence>
<dbReference type="InterPro" id="IPR001509">
    <property type="entry name" value="Epimerase_deHydtase"/>
</dbReference>
<dbReference type="SUPFAM" id="SSF51735">
    <property type="entry name" value="NAD(P)-binding Rossmann-fold domains"/>
    <property type="match status" value="1"/>
</dbReference>
<dbReference type="Pfam" id="PF01370">
    <property type="entry name" value="Epimerase"/>
    <property type="match status" value="1"/>
</dbReference>
<feature type="domain" description="NAD-dependent epimerase/dehydratase" evidence="6">
    <location>
        <begin position="42"/>
        <end position="250"/>
    </location>
</feature>
<comment type="pathway">
    <text evidence="1">Cell wall biogenesis; cell wall polysaccharide biosynthesis.</text>
</comment>
<comment type="similarity">
    <text evidence="2">Belongs to the glycosyltransferase 2 family.</text>
</comment>
<organism evidence="7 8">
    <name type="scientific">Dermabacter jinjuensis</name>
    <dbReference type="NCBI Taxonomy" id="1667168"/>
    <lineage>
        <taxon>Bacteria</taxon>
        <taxon>Bacillati</taxon>
        <taxon>Actinomycetota</taxon>
        <taxon>Actinomycetes</taxon>
        <taxon>Micrococcales</taxon>
        <taxon>Dermabacteraceae</taxon>
        <taxon>Dermabacter</taxon>
    </lineage>
</organism>
<dbReference type="PANTHER" id="PTHR43179:SF12">
    <property type="entry name" value="GALACTOFURANOSYLTRANSFERASE GLFT2"/>
    <property type="match status" value="1"/>
</dbReference>
<protein>
    <recommendedName>
        <fullName evidence="9">Glycosyltransferase</fullName>
    </recommendedName>
</protein>
<reference evidence="7 8" key="1">
    <citation type="journal article" date="2016" name="Int. J. Syst. Evol. Microbiol.">
        <title>Dermabacter jinjuensis sp. nov., a novel species of the genus Dermabacter isolated from a clinical specimen.</title>
        <authorList>
            <person name="Park Y.K."/>
            <person name="Lee K.M."/>
            <person name="Lee W.K."/>
            <person name="Cho M.J."/>
            <person name="Lee H.S."/>
            <person name="Cho Y.G."/>
            <person name="Lee Y.C."/>
            <person name="Lee W.K."/>
            <person name="Seong W.K."/>
            <person name="Hwang K.J."/>
        </authorList>
    </citation>
    <scope>NUCLEOTIDE SEQUENCE [LARGE SCALE GENOMIC DNA]</scope>
    <source>
        <strain evidence="7 8">32T</strain>
    </source>
</reference>
<proteinExistence type="inferred from homology"/>
<evidence type="ECO:0000256" key="4">
    <source>
        <dbReference type="ARBA" id="ARBA00022679"/>
    </source>
</evidence>
<sequence>MCAQARDSLPVRSCLDSAINVGERRGDDVSEKERRQTPPRTLVLGGAGFAGSHIARELREHGTPVVTADIRPASGDGEHCVLDIRDDEALCAAVRGCGTVVNAAGVPDSSSVSTRTLNSVLVGGARSLIAAAEREDVRTLVFISSGAVYGETPDGHSAHESDPQAPTTVEGRAFAEAERLYGQWVRAGRGRRLLVMRVAELFGPGSHARISRLIASLVNSGAVSLTHTVIARPLASVGTLAGATRAALNLNVPEGEPYVLNVADSPRLDDHELRALVRSIAKTAPLALSLPGRRLMARAGRAGEAVRASGLELPRRIKRFALDARPSAELSREKLDALLPARPSLEESLAATVRWVRDNSTPSNPADSAPIPERFVPHPDATQEDSRRVVAVVVTYNRADLLGECLDALHAQSRPLDGVVIIDNASTDRSGAVADAHPIDADVVHLNRNVGGAGGFCTGMAHALLEHSPDFLWIMDDDTVPAPDALEKLLEVERKLDVHASVLSSLAVWTDGRPHPMNSSRTRLGTSDADLDRYAQLGARPIRTASFVSALIAAEDVWEYGLPIADYFIWSDDFEFTGRLLRDSHGFAVASSTVEHRTVKFSNAQTNPGSRFYFDVRNRLWALTKTDSFTPIEKVLYGGKSAIGWMQTLVRTRADVLPVALKGLREGLFTSPRRSSVVLAADPMSATEIRALEASIDSAERSRRALT</sequence>
<dbReference type="Pfam" id="PF00535">
    <property type="entry name" value="Glycos_transf_2"/>
    <property type="match status" value="1"/>
</dbReference>
<dbReference type="InterPro" id="IPR001173">
    <property type="entry name" value="Glyco_trans_2-like"/>
</dbReference>
<evidence type="ECO:0000256" key="1">
    <source>
        <dbReference type="ARBA" id="ARBA00004776"/>
    </source>
</evidence>
<dbReference type="EMBL" id="CP023482">
    <property type="protein sequence ID" value="ATH96274.1"/>
    <property type="molecule type" value="Genomic_DNA"/>
</dbReference>
<keyword evidence="4" id="KW-0808">Transferase</keyword>
<dbReference type="SUPFAM" id="SSF53448">
    <property type="entry name" value="Nucleotide-diphospho-sugar transferases"/>
    <property type="match status" value="1"/>
</dbReference>
<gene>
    <name evidence="7" type="ORF">COP05_03565</name>
</gene>
<evidence type="ECO:0000313" key="8">
    <source>
        <dbReference type="Proteomes" id="UP000815698"/>
    </source>
</evidence>
<dbReference type="InterPro" id="IPR029044">
    <property type="entry name" value="Nucleotide-diphossugar_trans"/>
</dbReference>
<evidence type="ECO:0000259" key="6">
    <source>
        <dbReference type="Pfam" id="PF01370"/>
    </source>
</evidence>
<dbReference type="Gene3D" id="3.90.550.10">
    <property type="entry name" value="Spore Coat Polysaccharide Biosynthesis Protein SpsA, Chain A"/>
    <property type="match status" value="1"/>
</dbReference>
<feature type="domain" description="Glycosyltransferase 2-like" evidence="5">
    <location>
        <begin position="392"/>
        <end position="498"/>
    </location>
</feature>
<dbReference type="PANTHER" id="PTHR43179">
    <property type="entry name" value="RHAMNOSYLTRANSFERASE WBBL"/>
    <property type="match status" value="1"/>
</dbReference>
<dbReference type="Gene3D" id="3.40.50.720">
    <property type="entry name" value="NAD(P)-binding Rossmann-like Domain"/>
    <property type="match status" value="1"/>
</dbReference>
<dbReference type="CDD" id="cd04185">
    <property type="entry name" value="GT_2_like_b"/>
    <property type="match status" value="1"/>
</dbReference>
<evidence type="ECO:0000259" key="5">
    <source>
        <dbReference type="Pfam" id="PF00535"/>
    </source>
</evidence>
<evidence type="ECO:0000313" key="7">
    <source>
        <dbReference type="EMBL" id="ATH96274.1"/>
    </source>
</evidence>
<evidence type="ECO:0008006" key="9">
    <source>
        <dbReference type="Google" id="ProtNLM"/>
    </source>
</evidence>
<keyword evidence="8" id="KW-1185">Reference proteome</keyword>
<dbReference type="Proteomes" id="UP000815698">
    <property type="component" value="Chromosome"/>
</dbReference>